<sequence>MRKGVKSLKVKVGEKIVIHSSVGEWHLNSMFTDSEDREIWKKKGFGDYKYLNIGKFRSYPCASGNYSWVDDPFECVYSELEEPIENAIGLITFRQKT</sequence>
<accession>A0A6C0HCT6</accession>
<organism evidence="1">
    <name type="scientific">viral metagenome</name>
    <dbReference type="NCBI Taxonomy" id="1070528"/>
    <lineage>
        <taxon>unclassified sequences</taxon>
        <taxon>metagenomes</taxon>
        <taxon>organismal metagenomes</taxon>
    </lineage>
</organism>
<dbReference type="AlphaFoldDB" id="A0A6C0HCT6"/>
<reference evidence="1" key="1">
    <citation type="journal article" date="2020" name="Nature">
        <title>Giant virus diversity and host interactions through global metagenomics.</title>
        <authorList>
            <person name="Schulz F."/>
            <person name="Roux S."/>
            <person name="Paez-Espino D."/>
            <person name="Jungbluth S."/>
            <person name="Walsh D.A."/>
            <person name="Denef V.J."/>
            <person name="McMahon K.D."/>
            <person name="Konstantinidis K.T."/>
            <person name="Eloe-Fadrosh E.A."/>
            <person name="Kyrpides N.C."/>
            <person name="Woyke T."/>
        </authorList>
    </citation>
    <scope>NUCLEOTIDE SEQUENCE</scope>
    <source>
        <strain evidence="1">GVMAG-M-3300023179-91</strain>
    </source>
</reference>
<dbReference type="EMBL" id="MN739931">
    <property type="protein sequence ID" value="QHT78431.1"/>
    <property type="molecule type" value="Genomic_DNA"/>
</dbReference>
<protein>
    <submittedName>
        <fullName evidence="1">Uncharacterized protein</fullName>
    </submittedName>
</protein>
<name>A0A6C0HCT6_9ZZZZ</name>
<proteinExistence type="predicted"/>
<evidence type="ECO:0000313" key="1">
    <source>
        <dbReference type="EMBL" id="QHT78431.1"/>
    </source>
</evidence>